<dbReference type="eggNOG" id="COG0175">
    <property type="taxonomic scope" value="Bacteria"/>
</dbReference>
<evidence type="ECO:0000313" key="3">
    <source>
        <dbReference type="Proteomes" id="UP000004095"/>
    </source>
</evidence>
<dbReference type="Pfam" id="PF01507">
    <property type="entry name" value="PAPS_reduct"/>
    <property type="match status" value="1"/>
</dbReference>
<dbReference type="AlphaFoldDB" id="A1ZY54"/>
<dbReference type="PANTHER" id="PTHR43196">
    <property type="entry name" value="SULFATE ADENYLYLTRANSFERASE SUBUNIT 2"/>
    <property type="match status" value="1"/>
</dbReference>
<evidence type="ECO:0000259" key="1">
    <source>
        <dbReference type="Pfam" id="PF01507"/>
    </source>
</evidence>
<dbReference type="Proteomes" id="UP000004095">
    <property type="component" value="Unassembled WGS sequence"/>
</dbReference>
<evidence type="ECO:0000313" key="2">
    <source>
        <dbReference type="EMBL" id="EAY24706.1"/>
    </source>
</evidence>
<dbReference type="InterPro" id="IPR017598">
    <property type="entry name" value="SulphurTrfase_DndC"/>
</dbReference>
<protein>
    <submittedName>
        <fullName evidence="2">Phosphoadenosine phosphosulfate reductase</fullName>
    </submittedName>
</protein>
<dbReference type="GO" id="GO:0003824">
    <property type="term" value="F:catalytic activity"/>
    <property type="evidence" value="ECO:0007669"/>
    <property type="project" value="InterPro"/>
</dbReference>
<dbReference type="InterPro" id="IPR014729">
    <property type="entry name" value="Rossmann-like_a/b/a_fold"/>
</dbReference>
<comment type="caution">
    <text evidence="2">The sequence shown here is derived from an EMBL/GenBank/DDBJ whole genome shotgun (WGS) entry which is preliminary data.</text>
</comment>
<keyword evidence="3" id="KW-1185">Reference proteome</keyword>
<dbReference type="Gene3D" id="3.40.50.620">
    <property type="entry name" value="HUPs"/>
    <property type="match status" value="1"/>
</dbReference>
<dbReference type="InterPro" id="IPR050128">
    <property type="entry name" value="Sulfate_adenylyltrnsfr_sub2"/>
</dbReference>
<dbReference type="InterPro" id="IPR002500">
    <property type="entry name" value="PAPS_reduct_dom"/>
</dbReference>
<name>A1ZY54_MICM2</name>
<feature type="domain" description="Phosphoadenosine phosphosulphate reductase" evidence="1">
    <location>
        <begin position="37"/>
        <end position="219"/>
    </location>
</feature>
<proteinExistence type="predicted"/>
<accession>A1ZY54</accession>
<dbReference type="OrthoDB" id="9774475at2"/>
<dbReference type="EMBL" id="AAWS01000063">
    <property type="protein sequence ID" value="EAY24706.1"/>
    <property type="molecule type" value="Genomic_DNA"/>
</dbReference>
<sequence>MSKNDSTKMNIKEQVEQIKKEILEQYREEDNNRPWIIGFSGGKDSTMLLQLVWKTIQDNVPQDLRTRPIHVICNNTLVENPKILSFVERTLEKIREASIAQGMPMTVEQTTPKLESSFWVNLIGKGYPAPNTIFRWCTERLKINPTTQYIKDKISNYGEVIILLGTRSDESSQRAKNIKRHEIKGQRLRTHSLANAYAFTPIKDVLTKDVWTYLQAVNPPWEGDNKELITLYMSSSGGDCPIITDISTPSCGNSRFGCWVCTVVKRDKSMEGLIESGEDWMVPLVEIRDFLSKTVDRDHPEYDLEKYRMPIRRNNQEGPGPYWPRWRKYILEEVLKAQREIQEDQPEMVLITHQELAAIQVTWHRDFIFEFNVSDIYNDVFNRQISFNQGDENIKKEKKLLQEVCDNEGEFKLINNLLKAQKNKVLLVNKRGLQNDLEHIIEEHVYPTKTAVEGYQDGEVNFDKKEGDNGQMKLDI</sequence>
<reference evidence="2 3" key="1">
    <citation type="submission" date="2007-01" db="EMBL/GenBank/DDBJ databases">
        <authorList>
            <person name="Haygood M."/>
            <person name="Podell S."/>
            <person name="Anderson C."/>
            <person name="Hopkinson B."/>
            <person name="Roe K."/>
            <person name="Barbeau K."/>
            <person name="Gaasterland T."/>
            <person name="Ferriera S."/>
            <person name="Johnson J."/>
            <person name="Kravitz S."/>
            <person name="Beeson K."/>
            <person name="Sutton G."/>
            <person name="Rogers Y.-H."/>
            <person name="Friedman R."/>
            <person name="Frazier M."/>
            <person name="Venter J.C."/>
        </authorList>
    </citation>
    <scope>NUCLEOTIDE SEQUENCE [LARGE SCALE GENOMIC DNA]</scope>
    <source>
        <strain evidence="2 3">ATCC 23134</strain>
    </source>
</reference>
<gene>
    <name evidence="2" type="ORF">M23134_03016</name>
</gene>
<dbReference type="NCBIfam" id="TIGR03183">
    <property type="entry name" value="DNA_S_dndC"/>
    <property type="match status" value="1"/>
</dbReference>
<organism evidence="2 3">
    <name type="scientific">Microscilla marina ATCC 23134</name>
    <dbReference type="NCBI Taxonomy" id="313606"/>
    <lineage>
        <taxon>Bacteria</taxon>
        <taxon>Pseudomonadati</taxon>
        <taxon>Bacteroidota</taxon>
        <taxon>Cytophagia</taxon>
        <taxon>Cytophagales</taxon>
        <taxon>Microscillaceae</taxon>
        <taxon>Microscilla</taxon>
    </lineage>
</organism>
<dbReference type="SUPFAM" id="SSF52402">
    <property type="entry name" value="Adenine nucleotide alpha hydrolases-like"/>
    <property type="match status" value="1"/>
</dbReference>
<dbReference type="PANTHER" id="PTHR43196:SF2">
    <property type="entry name" value="PHOSPHOADENOSINE PHOSPHOSULFATE REDUCTASE"/>
    <property type="match status" value="1"/>
</dbReference>